<dbReference type="SUPFAM" id="SSF51735">
    <property type="entry name" value="NAD(P)-binding Rossmann-fold domains"/>
    <property type="match status" value="1"/>
</dbReference>
<dbReference type="GO" id="GO:0051287">
    <property type="term" value="F:NAD binding"/>
    <property type="evidence" value="ECO:0007669"/>
    <property type="project" value="InterPro"/>
</dbReference>
<dbReference type="PANTHER" id="PTHR11374">
    <property type="entry name" value="UDP-GLUCOSE DEHYDROGENASE/UDP-MANNAC DEHYDROGENASE"/>
    <property type="match status" value="1"/>
</dbReference>
<dbReference type="InterPro" id="IPR036291">
    <property type="entry name" value="NAD(P)-bd_dom_sf"/>
</dbReference>
<name>A0A1I3NX84_9SPHI</name>
<keyword evidence="4" id="KW-1185">Reference proteome</keyword>
<gene>
    <name evidence="3" type="ORF">SAMN05444682_107336</name>
</gene>
<accession>A0A1I3NX84</accession>
<evidence type="ECO:0000313" key="4">
    <source>
        <dbReference type="Proteomes" id="UP000198670"/>
    </source>
</evidence>
<reference evidence="3 4" key="1">
    <citation type="submission" date="2016-10" db="EMBL/GenBank/DDBJ databases">
        <authorList>
            <person name="de Groot N.N."/>
        </authorList>
    </citation>
    <scope>NUCLEOTIDE SEQUENCE [LARGE SCALE GENOMIC DNA]</scope>
    <source>
        <strain evidence="3 4">RK1</strain>
    </source>
</reference>
<dbReference type="Proteomes" id="UP000198670">
    <property type="component" value="Unassembled WGS sequence"/>
</dbReference>
<dbReference type="GO" id="GO:0006024">
    <property type="term" value="P:glycosaminoglycan biosynthetic process"/>
    <property type="evidence" value="ECO:0007669"/>
    <property type="project" value="TreeGrafter"/>
</dbReference>
<organism evidence="3 4">
    <name type="scientific">Parapedobacter indicus</name>
    <dbReference type="NCBI Taxonomy" id="1477437"/>
    <lineage>
        <taxon>Bacteria</taxon>
        <taxon>Pseudomonadati</taxon>
        <taxon>Bacteroidota</taxon>
        <taxon>Sphingobacteriia</taxon>
        <taxon>Sphingobacteriales</taxon>
        <taxon>Sphingobacteriaceae</taxon>
        <taxon>Parapedobacter</taxon>
    </lineage>
</organism>
<sequence>MEVKNICCIGAGYVGGPTMSVIAQQCPHITVT</sequence>
<dbReference type="Gene3D" id="3.40.50.720">
    <property type="entry name" value="NAD(P)-binding Rossmann-like Domain"/>
    <property type="match status" value="1"/>
</dbReference>
<dbReference type="InterPro" id="IPR028356">
    <property type="entry name" value="UDPglc_DH_euk"/>
</dbReference>
<dbReference type="Pfam" id="PF03721">
    <property type="entry name" value="UDPG_MGDP_dh_N"/>
    <property type="match status" value="1"/>
</dbReference>
<feature type="domain" description="UDP-glucose/GDP-mannose dehydrogenase N-terminal" evidence="2">
    <location>
        <begin position="5"/>
        <end position="31"/>
    </location>
</feature>
<dbReference type="InterPro" id="IPR001732">
    <property type="entry name" value="UDP-Glc/GDP-Man_DH_N"/>
</dbReference>
<protein>
    <submittedName>
        <fullName evidence="3">UDPglucose 6-dehydrogenase</fullName>
    </submittedName>
</protein>
<evidence type="ECO:0000259" key="2">
    <source>
        <dbReference type="Pfam" id="PF03721"/>
    </source>
</evidence>
<dbReference type="PANTHER" id="PTHR11374:SF3">
    <property type="entry name" value="UDP-GLUCOSE 6-DEHYDROGENASE"/>
    <property type="match status" value="1"/>
</dbReference>
<dbReference type="EMBL" id="FOQO01000007">
    <property type="protein sequence ID" value="SFJ13905.1"/>
    <property type="molecule type" value="Genomic_DNA"/>
</dbReference>
<evidence type="ECO:0000256" key="1">
    <source>
        <dbReference type="ARBA" id="ARBA00047473"/>
    </source>
</evidence>
<comment type="catalytic activity">
    <reaction evidence="1">
        <text>UDP-alpha-D-glucose + 2 NAD(+) + H2O = UDP-alpha-D-glucuronate + 2 NADH + 3 H(+)</text>
        <dbReference type="Rhea" id="RHEA:23596"/>
        <dbReference type="ChEBI" id="CHEBI:15377"/>
        <dbReference type="ChEBI" id="CHEBI:15378"/>
        <dbReference type="ChEBI" id="CHEBI:57540"/>
        <dbReference type="ChEBI" id="CHEBI:57945"/>
        <dbReference type="ChEBI" id="CHEBI:58052"/>
        <dbReference type="ChEBI" id="CHEBI:58885"/>
        <dbReference type="EC" id="1.1.1.22"/>
    </reaction>
</comment>
<dbReference type="AlphaFoldDB" id="A0A1I3NX84"/>
<dbReference type="GO" id="GO:0003979">
    <property type="term" value="F:UDP-glucose 6-dehydrogenase activity"/>
    <property type="evidence" value="ECO:0007669"/>
    <property type="project" value="UniProtKB-EC"/>
</dbReference>
<evidence type="ECO:0000313" key="3">
    <source>
        <dbReference type="EMBL" id="SFJ13905.1"/>
    </source>
</evidence>
<feature type="non-terminal residue" evidence="3">
    <location>
        <position position="32"/>
    </location>
</feature>
<dbReference type="OrthoDB" id="9803238at2"/>
<dbReference type="RefSeq" id="WP_143072910.1">
    <property type="nucleotide sequence ID" value="NZ_FOQO01000005.1"/>
</dbReference>
<proteinExistence type="predicted"/>